<keyword evidence="3" id="KW-1185">Reference proteome</keyword>
<evidence type="ECO:0000256" key="1">
    <source>
        <dbReference type="SAM" id="Phobius"/>
    </source>
</evidence>
<dbReference type="STRING" id="1403537.Q428_11060"/>
<proteinExistence type="predicted"/>
<reference evidence="2 3" key="1">
    <citation type="journal article" date="2014" name="Genome Announc.">
        <title>Draft Genome Sequence of Fervidicella metallireducens Strain AeBT, an Iron-Reducing Thermoanaerobe from the Great Artesian Basin.</title>
        <authorList>
            <person name="Patel B.K."/>
        </authorList>
    </citation>
    <scope>NUCLEOTIDE SEQUENCE [LARGE SCALE GENOMIC DNA]</scope>
    <source>
        <strain evidence="2 3">AeB</strain>
    </source>
</reference>
<name>A0A017RVA7_9CLOT</name>
<dbReference type="Proteomes" id="UP000019681">
    <property type="component" value="Unassembled WGS sequence"/>
</dbReference>
<dbReference type="AlphaFoldDB" id="A0A017RVA7"/>
<organism evidence="2 3">
    <name type="scientific">Fervidicella metallireducens AeB</name>
    <dbReference type="NCBI Taxonomy" id="1403537"/>
    <lineage>
        <taxon>Bacteria</taxon>
        <taxon>Bacillati</taxon>
        <taxon>Bacillota</taxon>
        <taxon>Clostridia</taxon>
        <taxon>Eubacteriales</taxon>
        <taxon>Clostridiaceae</taxon>
        <taxon>Fervidicella</taxon>
    </lineage>
</organism>
<evidence type="ECO:0000313" key="2">
    <source>
        <dbReference type="EMBL" id="EYE87845.1"/>
    </source>
</evidence>
<gene>
    <name evidence="2" type="ORF">Q428_11060</name>
</gene>
<dbReference type="RefSeq" id="WP_035380733.1">
    <property type="nucleotide sequence ID" value="NZ_AZQP01000036.1"/>
</dbReference>
<dbReference type="OrthoDB" id="48209at2"/>
<comment type="caution">
    <text evidence="2">The sequence shown here is derived from an EMBL/GenBank/DDBJ whole genome shotgun (WGS) entry which is preliminary data.</text>
</comment>
<dbReference type="EMBL" id="AZQP01000036">
    <property type="protein sequence ID" value="EYE87845.1"/>
    <property type="molecule type" value="Genomic_DNA"/>
</dbReference>
<keyword evidence="1" id="KW-0472">Membrane</keyword>
<keyword evidence="1" id="KW-1133">Transmembrane helix</keyword>
<feature type="transmembrane region" description="Helical" evidence="1">
    <location>
        <begin position="80"/>
        <end position="102"/>
    </location>
</feature>
<feature type="transmembrane region" description="Helical" evidence="1">
    <location>
        <begin position="51"/>
        <end position="68"/>
    </location>
</feature>
<evidence type="ECO:0000313" key="3">
    <source>
        <dbReference type="Proteomes" id="UP000019681"/>
    </source>
</evidence>
<dbReference type="Pfam" id="PF20122">
    <property type="entry name" value="DUF6512"/>
    <property type="match status" value="1"/>
</dbReference>
<feature type="transmembrane region" description="Helical" evidence="1">
    <location>
        <begin position="108"/>
        <end position="130"/>
    </location>
</feature>
<dbReference type="InterPro" id="IPR045407">
    <property type="entry name" value="DUF6512"/>
</dbReference>
<feature type="transmembrane region" description="Helical" evidence="1">
    <location>
        <begin position="142"/>
        <end position="162"/>
    </location>
</feature>
<sequence length="183" mass="20905">MINNVDNKKILKWHLWGTAFLILVGSLLHFAFEWSNYSLIVGALTPVNESVWEHLKLGFTSLLIFSIFEYPNLKNYANNYFIAKASGIIVFNLIIVLLFYLYTSIAGHSILILDISLYVAGCILCQIISYKFMCRKSFPKSISLISIVFIILQLASFIIFTFNPPRLPIFMDSKTKSYGIVKD</sequence>
<keyword evidence="1" id="KW-0812">Transmembrane</keyword>
<protein>
    <submittedName>
        <fullName evidence="2">Uncharacterized protein</fullName>
    </submittedName>
</protein>
<feature type="transmembrane region" description="Helical" evidence="1">
    <location>
        <begin position="12"/>
        <end position="31"/>
    </location>
</feature>
<accession>A0A017RVA7</accession>